<dbReference type="Gene3D" id="3.40.462.20">
    <property type="match status" value="1"/>
</dbReference>
<evidence type="ECO:0000313" key="2">
    <source>
        <dbReference type="EMBL" id="GMF22010.1"/>
    </source>
</evidence>
<reference evidence="2" key="1">
    <citation type="submission" date="2023-04" db="EMBL/GenBank/DDBJ databases">
        <title>Phytophthora lilii NBRC 32176.</title>
        <authorList>
            <person name="Ichikawa N."/>
            <person name="Sato H."/>
            <person name="Tonouchi N."/>
        </authorList>
    </citation>
    <scope>NUCLEOTIDE SEQUENCE</scope>
    <source>
        <strain evidence="2">NBRC 32176</strain>
    </source>
</reference>
<dbReference type="InterPro" id="IPR016169">
    <property type="entry name" value="FAD-bd_PCMH_sub2"/>
</dbReference>
<dbReference type="GO" id="GO:0016491">
    <property type="term" value="F:oxidoreductase activity"/>
    <property type="evidence" value="ECO:0007669"/>
    <property type="project" value="InterPro"/>
</dbReference>
<feature type="domain" description="Berberine/berberine-like" evidence="1">
    <location>
        <begin position="49"/>
        <end position="84"/>
    </location>
</feature>
<organism evidence="2 3">
    <name type="scientific">Phytophthora lilii</name>
    <dbReference type="NCBI Taxonomy" id="2077276"/>
    <lineage>
        <taxon>Eukaryota</taxon>
        <taxon>Sar</taxon>
        <taxon>Stramenopiles</taxon>
        <taxon>Oomycota</taxon>
        <taxon>Peronosporomycetes</taxon>
        <taxon>Peronosporales</taxon>
        <taxon>Peronosporaceae</taxon>
        <taxon>Phytophthora</taxon>
    </lineage>
</organism>
<protein>
    <submittedName>
        <fullName evidence="2">Unnamed protein product</fullName>
    </submittedName>
</protein>
<dbReference type="EMBL" id="BSXW01000426">
    <property type="protein sequence ID" value="GMF22010.1"/>
    <property type="molecule type" value="Genomic_DNA"/>
</dbReference>
<dbReference type="Pfam" id="PF08031">
    <property type="entry name" value="BBE"/>
    <property type="match status" value="1"/>
</dbReference>
<dbReference type="AlphaFoldDB" id="A0A9W6TYZ4"/>
<evidence type="ECO:0000313" key="3">
    <source>
        <dbReference type="Proteomes" id="UP001165083"/>
    </source>
</evidence>
<proteinExistence type="predicted"/>
<sequence length="106" mass="11878">MTPWAHRDAVWSVQIGVGANKGESEDSPSYEWIRGIAGALEKYFDGGNYQNYCDLDLGDDFGRRFWGAENFVRLRQIKAHYDPETCSTASSLFSAIDGGRPSQQTH</sequence>
<accession>A0A9W6TYZ4</accession>
<keyword evidence="3" id="KW-1185">Reference proteome</keyword>
<evidence type="ECO:0000259" key="1">
    <source>
        <dbReference type="Pfam" id="PF08031"/>
    </source>
</evidence>
<dbReference type="Gene3D" id="3.30.465.10">
    <property type="match status" value="1"/>
</dbReference>
<name>A0A9W6TYZ4_9STRA</name>
<dbReference type="InterPro" id="IPR012951">
    <property type="entry name" value="BBE"/>
</dbReference>
<gene>
    <name evidence="2" type="ORF">Plil01_000873300</name>
</gene>
<dbReference type="GO" id="GO:0050660">
    <property type="term" value="F:flavin adenine dinucleotide binding"/>
    <property type="evidence" value="ECO:0007669"/>
    <property type="project" value="InterPro"/>
</dbReference>
<dbReference type="OrthoDB" id="415825at2759"/>
<dbReference type="Proteomes" id="UP001165083">
    <property type="component" value="Unassembled WGS sequence"/>
</dbReference>
<comment type="caution">
    <text evidence="2">The sequence shown here is derived from an EMBL/GenBank/DDBJ whole genome shotgun (WGS) entry which is preliminary data.</text>
</comment>